<feature type="transmembrane region" description="Helical" evidence="2">
    <location>
        <begin position="444"/>
        <end position="465"/>
    </location>
</feature>
<accession>A0AB34HX95</accession>
<reference evidence="3 4" key="1">
    <citation type="submission" date="2022-11" db="EMBL/GenBank/DDBJ databases">
        <title>Whole genome sequence of Eschrichtius robustus ER-17-0199.</title>
        <authorList>
            <person name="Bruniche-Olsen A."/>
            <person name="Black A.N."/>
            <person name="Fields C.J."/>
            <person name="Walden K."/>
            <person name="Dewoody J.A."/>
        </authorList>
    </citation>
    <scope>NUCLEOTIDE SEQUENCE [LARGE SCALE GENOMIC DNA]</scope>
    <source>
        <strain evidence="3">ER-17-0199</strain>
        <tissue evidence="3">Blubber</tissue>
    </source>
</reference>
<keyword evidence="4" id="KW-1185">Reference proteome</keyword>
<dbReference type="PANTHER" id="PTHR13800:SF5">
    <property type="entry name" value="TRANSIENT RECEPTOR POTENTIAL CATION CHANNEL SUBFAMILY M MEMBER 5"/>
    <property type="match status" value="1"/>
</dbReference>
<evidence type="ECO:0000313" key="4">
    <source>
        <dbReference type="Proteomes" id="UP001159641"/>
    </source>
</evidence>
<dbReference type="InterPro" id="IPR050927">
    <property type="entry name" value="TRPM"/>
</dbReference>
<feature type="region of interest" description="Disordered" evidence="1">
    <location>
        <begin position="214"/>
        <end position="245"/>
    </location>
</feature>
<feature type="transmembrane region" description="Helical" evidence="2">
    <location>
        <begin position="406"/>
        <end position="424"/>
    </location>
</feature>
<sequence length="612" mass="64978">MGTEADTEAFFAHDGVQVSPGEGCGARGWADMGCPSRPPSCASRCLCPGHGGGGAPEGGFRSRKPPARLPQLATLPTSSPLSTSGLGRNPPFSAQPSWTPEPGLSHRRVFLPQQDGGSRGLQEPGLRAQQGRGVGVGTGGVGGGGGATVPLFQAFLTKIWWGDMASGTPILRLLGAFLCPALVYTNLITFSEEAPLRTGPEDLQGLDSLDAEKRLDPGRRSWPRHRGLRAAGAHEPPSCSRAGGSSGGAPMTVFLGNVVMYFAFLFLFTYVLLVDFRPPPQGLAGAEVTLYFWVFTLVLEGSRQKVTLYVENNRNKCDMGAIFLFIVGVTCGSVGPRGLAGAALLGCWAGLPSGWVCSGPGNPVFVCPVLCVLGEAPALSGHQQPSSLPYPRPARTLPSVFEAGRTILAIDFMVFTLRLTHIFAIHKQLGPNITIVERMMRDVFFFLFFPSVWLVAYGVTSQALLHPHDRRLEWVFRHVLYRPYLQIFGQIPLDEIDGQHAAWGSPREPLRAPPAAGGLALLPNLYANRLVIVLLVTNVLLVNLLIAMFRCPPCRLAPSTSGALSSSVSGPDLPGPPDLKLQSPLCPQEGPGNGVSPKTVAPLRVGPGGQGT</sequence>
<name>A0AB34HX95_ESCRO</name>
<evidence type="ECO:0000256" key="2">
    <source>
        <dbReference type="SAM" id="Phobius"/>
    </source>
</evidence>
<proteinExistence type="predicted"/>
<keyword evidence="2" id="KW-1133">Transmembrane helix</keyword>
<feature type="transmembrane region" description="Helical" evidence="2">
    <location>
        <begin position="279"/>
        <end position="299"/>
    </location>
</feature>
<organism evidence="3 4">
    <name type="scientific">Eschrichtius robustus</name>
    <name type="common">California gray whale</name>
    <name type="synonym">Eschrichtius gibbosus</name>
    <dbReference type="NCBI Taxonomy" id="9764"/>
    <lineage>
        <taxon>Eukaryota</taxon>
        <taxon>Metazoa</taxon>
        <taxon>Chordata</taxon>
        <taxon>Craniata</taxon>
        <taxon>Vertebrata</taxon>
        <taxon>Euteleostomi</taxon>
        <taxon>Mammalia</taxon>
        <taxon>Eutheria</taxon>
        <taxon>Laurasiatheria</taxon>
        <taxon>Artiodactyla</taxon>
        <taxon>Whippomorpha</taxon>
        <taxon>Cetacea</taxon>
        <taxon>Mysticeti</taxon>
        <taxon>Eschrichtiidae</taxon>
        <taxon>Eschrichtius</taxon>
    </lineage>
</organism>
<feature type="region of interest" description="Disordered" evidence="1">
    <location>
        <begin position="565"/>
        <end position="612"/>
    </location>
</feature>
<dbReference type="GO" id="GO:0099604">
    <property type="term" value="F:ligand-gated calcium channel activity"/>
    <property type="evidence" value="ECO:0007669"/>
    <property type="project" value="TreeGrafter"/>
</dbReference>
<evidence type="ECO:0000256" key="1">
    <source>
        <dbReference type="SAM" id="MobiDB-lite"/>
    </source>
</evidence>
<comment type="caution">
    <text evidence="3">The sequence shown here is derived from an EMBL/GenBank/DDBJ whole genome shotgun (WGS) entry which is preliminary data.</text>
</comment>
<protein>
    <recommendedName>
        <fullName evidence="5">Transmembrane protein</fullName>
    </recommendedName>
</protein>
<dbReference type="Proteomes" id="UP001159641">
    <property type="component" value="Unassembled WGS sequence"/>
</dbReference>
<dbReference type="GO" id="GO:0005227">
    <property type="term" value="F:calcium-activated cation channel activity"/>
    <property type="evidence" value="ECO:0007669"/>
    <property type="project" value="TreeGrafter"/>
</dbReference>
<feature type="transmembrane region" description="Helical" evidence="2">
    <location>
        <begin position="530"/>
        <end position="549"/>
    </location>
</feature>
<feature type="transmembrane region" description="Helical" evidence="2">
    <location>
        <begin position="320"/>
        <end position="345"/>
    </location>
</feature>
<evidence type="ECO:0008006" key="5">
    <source>
        <dbReference type="Google" id="ProtNLM"/>
    </source>
</evidence>
<dbReference type="GO" id="GO:0005886">
    <property type="term" value="C:plasma membrane"/>
    <property type="evidence" value="ECO:0007669"/>
    <property type="project" value="TreeGrafter"/>
</dbReference>
<feature type="transmembrane region" description="Helical" evidence="2">
    <location>
        <begin position="251"/>
        <end position="273"/>
    </location>
</feature>
<keyword evidence="2" id="KW-0472">Membrane</keyword>
<dbReference type="AlphaFoldDB" id="A0AB34HX95"/>
<keyword evidence="2" id="KW-0812">Transmembrane</keyword>
<feature type="compositionally biased region" description="Low complexity" evidence="1">
    <location>
        <begin position="69"/>
        <end position="84"/>
    </location>
</feature>
<dbReference type="EMBL" id="JAIQCJ010000544">
    <property type="protein sequence ID" value="KAJ8795600.1"/>
    <property type="molecule type" value="Genomic_DNA"/>
</dbReference>
<dbReference type="PANTHER" id="PTHR13800">
    <property type="entry name" value="TRANSIENT RECEPTOR POTENTIAL CATION CHANNEL, SUBFAMILY M, MEMBER 6"/>
    <property type="match status" value="1"/>
</dbReference>
<evidence type="ECO:0000313" key="3">
    <source>
        <dbReference type="EMBL" id="KAJ8795600.1"/>
    </source>
</evidence>
<feature type="region of interest" description="Disordered" evidence="1">
    <location>
        <begin position="53"/>
        <end position="132"/>
    </location>
</feature>
<gene>
    <name evidence="3" type="ORF">J1605_002362</name>
</gene>